<proteinExistence type="predicted"/>
<dbReference type="AlphaFoldDB" id="A0A6G0WIX2"/>
<reference evidence="1 2" key="1">
    <citation type="submission" date="2019-08" db="EMBL/GenBank/DDBJ databases">
        <title>Whole genome of Aphis craccivora.</title>
        <authorList>
            <person name="Voronova N.V."/>
            <person name="Shulinski R.S."/>
            <person name="Bandarenka Y.V."/>
            <person name="Zhorov D.G."/>
            <person name="Warner D."/>
        </authorList>
    </citation>
    <scope>NUCLEOTIDE SEQUENCE [LARGE SCALE GENOMIC DNA]</scope>
    <source>
        <strain evidence="1">180601</strain>
        <tissue evidence="1">Whole Body</tissue>
    </source>
</reference>
<accession>A0A6G0WIX2</accession>
<evidence type="ECO:0000313" key="1">
    <source>
        <dbReference type="EMBL" id="KAF0727148.1"/>
    </source>
</evidence>
<evidence type="ECO:0000313" key="2">
    <source>
        <dbReference type="Proteomes" id="UP000478052"/>
    </source>
</evidence>
<dbReference type="OrthoDB" id="6604782at2759"/>
<name>A0A6G0WIX2_APHCR</name>
<protein>
    <submittedName>
        <fullName evidence="1">52 kDa repressor of the inhibitor of the protein kinase-like</fullName>
    </submittedName>
</protein>
<sequence>MSQKRLTGLALMNIHRNIDIDTSKVIERFSKTKRKLDFVI</sequence>
<comment type="caution">
    <text evidence="1">The sequence shown here is derived from an EMBL/GenBank/DDBJ whole genome shotgun (WGS) entry which is preliminary data.</text>
</comment>
<gene>
    <name evidence="1" type="ORF">FWK35_00028016</name>
</gene>
<keyword evidence="2" id="KW-1185">Reference proteome</keyword>
<organism evidence="1 2">
    <name type="scientific">Aphis craccivora</name>
    <name type="common">Cowpea aphid</name>
    <dbReference type="NCBI Taxonomy" id="307492"/>
    <lineage>
        <taxon>Eukaryota</taxon>
        <taxon>Metazoa</taxon>
        <taxon>Ecdysozoa</taxon>
        <taxon>Arthropoda</taxon>
        <taxon>Hexapoda</taxon>
        <taxon>Insecta</taxon>
        <taxon>Pterygota</taxon>
        <taxon>Neoptera</taxon>
        <taxon>Paraneoptera</taxon>
        <taxon>Hemiptera</taxon>
        <taxon>Sternorrhyncha</taxon>
        <taxon>Aphidomorpha</taxon>
        <taxon>Aphidoidea</taxon>
        <taxon>Aphididae</taxon>
        <taxon>Aphidini</taxon>
        <taxon>Aphis</taxon>
        <taxon>Aphis</taxon>
    </lineage>
</organism>
<dbReference type="Proteomes" id="UP000478052">
    <property type="component" value="Unassembled WGS sequence"/>
</dbReference>
<dbReference type="EMBL" id="VUJU01008691">
    <property type="protein sequence ID" value="KAF0727148.1"/>
    <property type="molecule type" value="Genomic_DNA"/>
</dbReference>